<keyword evidence="2" id="KW-1185">Reference proteome</keyword>
<organism evidence="1 2">
    <name type="scientific">Pistacia integerrima</name>
    <dbReference type="NCBI Taxonomy" id="434235"/>
    <lineage>
        <taxon>Eukaryota</taxon>
        <taxon>Viridiplantae</taxon>
        <taxon>Streptophyta</taxon>
        <taxon>Embryophyta</taxon>
        <taxon>Tracheophyta</taxon>
        <taxon>Spermatophyta</taxon>
        <taxon>Magnoliopsida</taxon>
        <taxon>eudicotyledons</taxon>
        <taxon>Gunneridae</taxon>
        <taxon>Pentapetalae</taxon>
        <taxon>rosids</taxon>
        <taxon>malvids</taxon>
        <taxon>Sapindales</taxon>
        <taxon>Anacardiaceae</taxon>
        <taxon>Pistacia</taxon>
    </lineage>
</organism>
<dbReference type="Proteomes" id="UP001163603">
    <property type="component" value="Chromosome 5"/>
</dbReference>
<reference evidence="2" key="1">
    <citation type="journal article" date="2023" name="G3 (Bethesda)">
        <title>Genome assembly and association tests identify interacting loci associated with vigor, precocity, and sex in interspecific pistachio rootstocks.</title>
        <authorList>
            <person name="Palmer W."/>
            <person name="Jacygrad E."/>
            <person name="Sagayaradj S."/>
            <person name="Cavanaugh K."/>
            <person name="Han R."/>
            <person name="Bertier L."/>
            <person name="Beede B."/>
            <person name="Kafkas S."/>
            <person name="Golino D."/>
            <person name="Preece J."/>
            <person name="Michelmore R."/>
        </authorList>
    </citation>
    <scope>NUCLEOTIDE SEQUENCE [LARGE SCALE GENOMIC DNA]</scope>
</reference>
<dbReference type="EMBL" id="CM047740">
    <property type="protein sequence ID" value="KAJ0040112.1"/>
    <property type="molecule type" value="Genomic_DNA"/>
</dbReference>
<proteinExistence type="predicted"/>
<comment type="caution">
    <text evidence="1">The sequence shown here is derived from an EMBL/GenBank/DDBJ whole genome shotgun (WGS) entry which is preliminary data.</text>
</comment>
<evidence type="ECO:0000313" key="2">
    <source>
        <dbReference type="Proteomes" id="UP001163603"/>
    </source>
</evidence>
<protein>
    <submittedName>
        <fullName evidence="1">Uncharacterized protein</fullName>
    </submittedName>
</protein>
<evidence type="ECO:0000313" key="1">
    <source>
        <dbReference type="EMBL" id="KAJ0040112.1"/>
    </source>
</evidence>
<name>A0ACC0YRE5_9ROSI</name>
<gene>
    <name evidence="1" type="ORF">Pint_28197</name>
</gene>
<sequence length="774" mass="86490">MNNFTSERRYPTESCLVLPPLISSAGLLTASDDQNYRWLDYASPRLQLIIVLIFVLTQGFHSVLKQLGLPIITSQIIAGVLLSEAVLPKQWLDILMSEDSVQLIGTLGEFGYSVFVFLSGVKMDMSMVTRVGAKACYLAFISILVPMIYVVSSIVMLTNNRKELNSMMHIAPLFYITCFPVIHCLLTELKILNSELGRLAHSTAIIADFLSFICVIGISVALGIIQGFPKSFLPQLGITFFFIFIAMIVLRPIMLLIVKLTPEGRQVNQTYIYAIIVVFLTSVRVIPGGCNKFYFIVIYVLGLAVPHGPPLGSALVEKFECMASGFFLPIFVTTCSMRLRKLTLDFRNEMVKEHAIIATMTLLVKFLSCLGPLLYTKMHKPDAIALALILSAKGVIELAAYTFMSDGKVLSPQVFNAGLIFVTFSASIVPVLVRKLYDPSRKYAGYQIRKIMDANLDEELHIVTCIHVPNNVTSVINMLNIACPTRETPLAVSVLHLIKLSGVAAPIFISHEKRSKRFTRYWYSENVILSFMKFEGNHFGTVKLNAFTAISPPEFMHDDICTLALDKLASLIILPFHRTWYIDGSLESEDRTVRNLNLRVLEKAPCSVGILIDHGNIRRPIHLDAPIESYSEVAMLFFGGNDDREALTLAKRMARKTTVRLTVAQFVAKSDDGEVDWGTILDSEVMRDAKNNEYINYVKHVVNDGRETVNIVHSLVNEFDLIIVGRRHNIEDPQTSGLKEWSEFPEIGIMGDLLASKDLTGKCSVLVVQQQRTV</sequence>
<accession>A0ACC0YRE5</accession>